<evidence type="ECO:0000256" key="5">
    <source>
        <dbReference type="SAM" id="MobiDB-lite"/>
    </source>
</evidence>
<organism evidence="7 8">
    <name type="scientific">Virgisporangium ochraceum</name>
    <dbReference type="NCBI Taxonomy" id="65505"/>
    <lineage>
        <taxon>Bacteria</taxon>
        <taxon>Bacillati</taxon>
        <taxon>Actinomycetota</taxon>
        <taxon>Actinomycetes</taxon>
        <taxon>Micromonosporales</taxon>
        <taxon>Micromonosporaceae</taxon>
        <taxon>Virgisporangium</taxon>
    </lineage>
</organism>
<keyword evidence="3 6" id="KW-0732">Signal</keyword>
<dbReference type="Proteomes" id="UP000635606">
    <property type="component" value="Unassembled WGS sequence"/>
</dbReference>
<proteinExistence type="inferred from homology"/>
<dbReference type="EMBL" id="BOPH01000031">
    <property type="protein sequence ID" value="GIJ67752.1"/>
    <property type="molecule type" value="Genomic_DNA"/>
</dbReference>
<dbReference type="RefSeq" id="WP_373873811.1">
    <property type="nucleotide sequence ID" value="NZ_BOPH01000031.1"/>
</dbReference>
<gene>
    <name evidence="7" type="ORF">Voc01_026690</name>
</gene>
<dbReference type="GO" id="GO:0030001">
    <property type="term" value="P:metal ion transport"/>
    <property type="evidence" value="ECO:0007669"/>
    <property type="project" value="InterPro"/>
</dbReference>
<sequence length="313" mass="32939">MGGVRPLPLLLATGIAVATLGTAACSSDDGAAASGKVDVVAAFYPLQFVAERVGGDAVKVTNLAQPGVEPHDLELQPKQLAGIADADLSLYLAGFQPAVDEAVEAEAKDRAFDVATVQPLSDAPEEAHEEGEKEEHANEGKDPHVWLDPTRLAAIADKVAERLGSVDKDNADAYEDRATALRKELATLDTEFETGLKTCDRRDIVTSHAAFGYLAAKYNLNQVPISGVSPEAEPNPQQVAEVAALAKEKGVTTIFFETLVSPKVAETLAKEVGAKAEVLDPIEGLASDAAPGTDYLSVMRQNLGKLRAALSCR</sequence>
<dbReference type="PRINTS" id="PR00690">
    <property type="entry name" value="ADHESNFAMILY"/>
</dbReference>
<evidence type="ECO:0000313" key="7">
    <source>
        <dbReference type="EMBL" id="GIJ67752.1"/>
    </source>
</evidence>
<dbReference type="PRINTS" id="PR00691">
    <property type="entry name" value="ADHESINB"/>
</dbReference>
<feature type="signal peptide" evidence="6">
    <location>
        <begin position="1"/>
        <end position="18"/>
    </location>
</feature>
<dbReference type="AlphaFoldDB" id="A0A8J4EDB3"/>
<feature type="chain" id="PRO_5039148485" evidence="6">
    <location>
        <begin position="19"/>
        <end position="313"/>
    </location>
</feature>
<dbReference type="PANTHER" id="PTHR42953">
    <property type="entry name" value="HIGH-AFFINITY ZINC UPTAKE SYSTEM PROTEIN ZNUA-RELATED"/>
    <property type="match status" value="1"/>
</dbReference>
<feature type="region of interest" description="Disordered" evidence="5">
    <location>
        <begin position="118"/>
        <end position="144"/>
    </location>
</feature>
<evidence type="ECO:0000313" key="8">
    <source>
        <dbReference type="Proteomes" id="UP000635606"/>
    </source>
</evidence>
<keyword evidence="2 4" id="KW-0813">Transport</keyword>
<protein>
    <submittedName>
        <fullName evidence="7">Zinc ABC transporter substrate-binding protein</fullName>
    </submittedName>
</protein>
<evidence type="ECO:0000256" key="4">
    <source>
        <dbReference type="RuleBase" id="RU003512"/>
    </source>
</evidence>
<accession>A0A8J4EDB3</accession>
<dbReference type="Pfam" id="PF01297">
    <property type="entry name" value="ZnuA"/>
    <property type="match status" value="1"/>
</dbReference>
<name>A0A8J4EDB3_9ACTN</name>
<dbReference type="InterPro" id="IPR006129">
    <property type="entry name" value="AdhesinB"/>
</dbReference>
<dbReference type="PANTHER" id="PTHR42953:SF3">
    <property type="entry name" value="HIGH-AFFINITY ZINC UPTAKE SYSTEM PROTEIN ZNUA"/>
    <property type="match status" value="1"/>
</dbReference>
<dbReference type="PROSITE" id="PS51257">
    <property type="entry name" value="PROKAR_LIPOPROTEIN"/>
    <property type="match status" value="1"/>
</dbReference>
<dbReference type="SUPFAM" id="SSF53807">
    <property type="entry name" value="Helical backbone' metal receptor"/>
    <property type="match status" value="1"/>
</dbReference>
<feature type="compositionally biased region" description="Basic and acidic residues" evidence="5">
    <location>
        <begin position="130"/>
        <end position="144"/>
    </location>
</feature>
<evidence type="ECO:0000256" key="6">
    <source>
        <dbReference type="SAM" id="SignalP"/>
    </source>
</evidence>
<dbReference type="InterPro" id="IPR006127">
    <property type="entry name" value="ZnuA-like"/>
</dbReference>
<evidence type="ECO:0000256" key="3">
    <source>
        <dbReference type="ARBA" id="ARBA00022729"/>
    </source>
</evidence>
<dbReference type="GO" id="GO:0046872">
    <property type="term" value="F:metal ion binding"/>
    <property type="evidence" value="ECO:0007669"/>
    <property type="project" value="InterPro"/>
</dbReference>
<comment type="similarity">
    <text evidence="1 4">Belongs to the bacterial solute-binding protein 9 family.</text>
</comment>
<dbReference type="GO" id="GO:0007155">
    <property type="term" value="P:cell adhesion"/>
    <property type="evidence" value="ECO:0007669"/>
    <property type="project" value="InterPro"/>
</dbReference>
<comment type="caution">
    <text evidence="7">The sequence shown here is derived from an EMBL/GenBank/DDBJ whole genome shotgun (WGS) entry which is preliminary data.</text>
</comment>
<evidence type="ECO:0000256" key="1">
    <source>
        <dbReference type="ARBA" id="ARBA00011028"/>
    </source>
</evidence>
<dbReference type="InterPro" id="IPR006128">
    <property type="entry name" value="Lipoprotein_PsaA-like"/>
</dbReference>
<keyword evidence="8" id="KW-1185">Reference proteome</keyword>
<evidence type="ECO:0000256" key="2">
    <source>
        <dbReference type="ARBA" id="ARBA00022448"/>
    </source>
</evidence>
<dbReference type="Gene3D" id="3.40.50.1980">
    <property type="entry name" value="Nitrogenase molybdenum iron protein domain"/>
    <property type="match status" value="2"/>
</dbReference>
<dbReference type="InterPro" id="IPR050492">
    <property type="entry name" value="Bact_metal-bind_prot9"/>
</dbReference>
<reference evidence="7" key="1">
    <citation type="submission" date="2021-01" db="EMBL/GenBank/DDBJ databases">
        <title>Whole genome shotgun sequence of Virgisporangium ochraceum NBRC 16418.</title>
        <authorList>
            <person name="Komaki H."/>
            <person name="Tamura T."/>
        </authorList>
    </citation>
    <scope>NUCLEOTIDE SEQUENCE</scope>
    <source>
        <strain evidence="7">NBRC 16418</strain>
    </source>
</reference>